<feature type="signal peptide" evidence="2">
    <location>
        <begin position="1"/>
        <end position="18"/>
    </location>
</feature>
<evidence type="ECO:0000313" key="5">
    <source>
        <dbReference type="Proteomes" id="UP000627292"/>
    </source>
</evidence>
<dbReference type="PANTHER" id="PTHR48081:SF9">
    <property type="entry name" value="CARBOXYLESTERASE"/>
    <property type="match status" value="1"/>
</dbReference>
<dbReference type="SUPFAM" id="SSF53474">
    <property type="entry name" value="alpha/beta-Hydrolases"/>
    <property type="match status" value="1"/>
</dbReference>
<dbReference type="Proteomes" id="UP000627292">
    <property type="component" value="Unassembled WGS sequence"/>
</dbReference>
<dbReference type="GO" id="GO:0016787">
    <property type="term" value="F:hydrolase activity"/>
    <property type="evidence" value="ECO:0007669"/>
    <property type="project" value="UniProtKB-KW"/>
</dbReference>
<keyword evidence="2" id="KW-0732">Signal</keyword>
<feature type="chain" id="PRO_5036999197" evidence="2">
    <location>
        <begin position="19"/>
        <end position="268"/>
    </location>
</feature>
<dbReference type="RefSeq" id="WP_188949644.1">
    <property type="nucleotide sequence ID" value="NZ_BMIB01000001.1"/>
</dbReference>
<accession>A0A917MRW5</accession>
<feature type="domain" description="BD-FAE-like" evidence="3">
    <location>
        <begin position="47"/>
        <end position="148"/>
    </location>
</feature>
<reference evidence="4" key="1">
    <citation type="journal article" date="2014" name="Int. J. Syst. Evol. Microbiol.">
        <title>Complete genome sequence of Corynebacterium casei LMG S-19264T (=DSM 44701T), isolated from a smear-ripened cheese.</title>
        <authorList>
            <consortium name="US DOE Joint Genome Institute (JGI-PGF)"/>
            <person name="Walter F."/>
            <person name="Albersmeier A."/>
            <person name="Kalinowski J."/>
            <person name="Ruckert C."/>
        </authorList>
    </citation>
    <scope>NUCLEOTIDE SEQUENCE</scope>
    <source>
        <strain evidence="4">CGMCC 1.15290</strain>
    </source>
</reference>
<comment type="caution">
    <text evidence="4">The sequence shown here is derived from an EMBL/GenBank/DDBJ whole genome shotgun (WGS) entry which is preliminary data.</text>
</comment>
<dbReference type="InterPro" id="IPR050300">
    <property type="entry name" value="GDXG_lipolytic_enzyme"/>
</dbReference>
<sequence>MKLLSLLLLLGIGIFVKAQDTTTYQEQKDIVYRTGTMDAYMKERCKLDIYYPTVHKNVPVVIWFHGGGLTGGNKEIPRELKQQHMIIIAANYRFSPKAKHPAYIEDAAATVAWVFKHIAAYGGDTSRIIVSGHSAGGYLAEMIGLDKQWLSKYSIDANRIAALFPFSGQAITHFTIRQEKGIPEKQPTIDSYAPLYHVRADAPPLYLYTGDRELEMLGRYEENAYLARMMKLAGHKQTYLYEFDGFDHGDMPGPGFLLMLKQLKALFP</sequence>
<evidence type="ECO:0000259" key="3">
    <source>
        <dbReference type="Pfam" id="PF20434"/>
    </source>
</evidence>
<evidence type="ECO:0000256" key="1">
    <source>
        <dbReference type="ARBA" id="ARBA00022801"/>
    </source>
</evidence>
<keyword evidence="1" id="KW-0378">Hydrolase</keyword>
<name>A0A917MRW5_9BACT</name>
<dbReference type="InterPro" id="IPR049492">
    <property type="entry name" value="BD-FAE-like_dom"/>
</dbReference>
<dbReference type="PANTHER" id="PTHR48081">
    <property type="entry name" value="AB HYDROLASE SUPERFAMILY PROTEIN C4A8.06C"/>
    <property type="match status" value="1"/>
</dbReference>
<reference evidence="4" key="2">
    <citation type="submission" date="2020-09" db="EMBL/GenBank/DDBJ databases">
        <authorList>
            <person name="Sun Q."/>
            <person name="Zhou Y."/>
        </authorList>
    </citation>
    <scope>NUCLEOTIDE SEQUENCE</scope>
    <source>
        <strain evidence="4">CGMCC 1.15290</strain>
    </source>
</reference>
<protein>
    <submittedName>
        <fullName evidence="4">Lipase</fullName>
    </submittedName>
</protein>
<dbReference type="Pfam" id="PF20434">
    <property type="entry name" value="BD-FAE"/>
    <property type="match status" value="1"/>
</dbReference>
<gene>
    <name evidence="4" type="ORF">GCM10011379_01090</name>
</gene>
<proteinExistence type="predicted"/>
<dbReference type="InterPro" id="IPR029058">
    <property type="entry name" value="AB_hydrolase_fold"/>
</dbReference>
<dbReference type="Gene3D" id="3.40.50.1820">
    <property type="entry name" value="alpha/beta hydrolase"/>
    <property type="match status" value="1"/>
</dbReference>
<organism evidence="4 5">
    <name type="scientific">Filimonas zeae</name>
    <dbReference type="NCBI Taxonomy" id="1737353"/>
    <lineage>
        <taxon>Bacteria</taxon>
        <taxon>Pseudomonadati</taxon>
        <taxon>Bacteroidota</taxon>
        <taxon>Chitinophagia</taxon>
        <taxon>Chitinophagales</taxon>
        <taxon>Chitinophagaceae</taxon>
        <taxon>Filimonas</taxon>
    </lineage>
</organism>
<dbReference type="EMBL" id="BMIB01000001">
    <property type="protein sequence ID" value="GGH56943.1"/>
    <property type="molecule type" value="Genomic_DNA"/>
</dbReference>
<dbReference type="AlphaFoldDB" id="A0A917MRW5"/>
<evidence type="ECO:0000256" key="2">
    <source>
        <dbReference type="SAM" id="SignalP"/>
    </source>
</evidence>
<keyword evidence="5" id="KW-1185">Reference proteome</keyword>
<evidence type="ECO:0000313" key="4">
    <source>
        <dbReference type="EMBL" id="GGH56943.1"/>
    </source>
</evidence>